<name>A0A2P2PP58_RHIMU</name>
<reference evidence="1" key="1">
    <citation type="submission" date="2018-02" db="EMBL/GenBank/DDBJ databases">
        <title>Rhizophora mucronata_Transcriptome.</title>
        <authorList>
            <person name="Meera S.P."/>
            <person name="Sreeshan A."/>
            <person name="Augustine A."/>
        </authorList>
    </citation>
    <scope>NUCLEOTIDE SEQUENCE</scope>
    <source>
        <tissue evidence="1">Leaf</tissue>
    </source>
</reference>
<sequence length="28" mass="3299">MIRVGLGLCPDNKMCCLDIWNWIFCLLK</sequence>
<dbReference type="EMBL" id="GGEC01076056">
    <property type="protein sequence ID" value="MBX56540.1"/>
    <property type="molecule type" value="Transcribed_RNA"/>
</dbReference>
<organism evidence="1">
    <name type="scientific">Rhizophora mucronata</name>
    <name type="common">Asiatic mangrove</name>
    <dbReference type="NCBI Taxonomy" id="61149"/>
    <lineage>
        <taxon>Eukaryota</taxon>
        <taxon>Viridiplantae</taxon>
        <taxon>Streptophyta</taxon>
        <taxon>Embryophyta</taxon>
        <taxon>Tracheophyta</taxon>
        <taxon>Spermatophyta</taxon>
        <taxon>Magnoliopsida</taxon>
        <taxon>eudicotyledons</taxon>
        <taxon>Gunneridae</taxon>
        <taxon>Pentapetalae</taxon>
        <taxon>rosids</taxon>
        <taxon>fabids</taxon>
        <taxon>Malpighiales</taxon>
        <taxon>Rhizophoraceae</taxon>
        <taxon>Rhizophora</taxon>
    </lineage>
</organism>
<accession>A0A2P2PP58</accession>
<proteinExistence type="predicted"/>
<evidence type="ECO:0000313" key="1">
    <source>
        <dbReference type="EMBL" id="MBX56540.1"/>
    </source>
</evidence>
<protein>
    <submittedName>
        <fullName evidence="1">Uncharacterized protein</fullName>
    </submittedName>
</protein>
<dbReference type="AlphaFoldDB" id="A0A2P2PP58"/>